<dbReference type="InterPro" id="IPR021603">
    <property type="entry name" value="SeBP_arc"/>
</dbReference>
<protein>
    <submittedName>
        <fullName evidence="1">Selenium-binding protein</fullName>
    </submittedName>
</protein>
<dbReference type="Pfam" id="PF11524">
    <property type="entry name" value="SeleniumBinding"/>
    <property type="match status" value="1"/>
</dbReference>
<evidence type="ECO:0000313" key="3">
    <source>
        <dbReference type="EMBL" id="MBA2868270.1"/>
    </source>
</evidence>
<evidence type="ECO:0000313" key="4">
    <source>
        <dbReference type="EMBL" id="MBB6401156.1"/>
    </source>
</evidence>
<dbReference type="EMBL" id="JACDUI010000001">
    <property type="protein sequence ID" value="MBA2839915.1"/>
    <property type="molecule type" value="Genomic_DNA"/>
</dbReference>
<evidence type="ECO:0000313" key="1">
    <source>
        <dbReference type="EMBL" id="MBA2839915.1"/>
    </source>
</evidence>
<dbReference type="AlphaFoldDB" id="A0A7J9NGG0"/>
<proteinExistence type="predicted"/>
<gene>
    <name evidence="1" type="ORF">HNP87_000427</name>
    <name evidence="2" type="ORF">HNP89_000429</name>
    <name evidence="4" type="ORF">HNP92_000441</name>
    <name evidence="3" type="ORF">HNP95_000429</name>
</gene>
<dbReference type="Gene3D" id="3.30.1660.30">
    <property type="entry name" value="Selenium-binding protein"/>
    <property type="match status" value="1"/>
</dbReference>
<evidence type="ECO:0000313" key="7">
    <source>
        <dbReference type="Proteomes" id="UP000563838"/>
    </source>
</evidence>
<dbReference type="EMBL" id="JACHEC010000001">
    <property type="protein sequence ID" value="MBB6401156.1"/>
    <property type="molecule type" value="Genomic_DNA"/>
</dbReference>
<accession>A0A7J9NGG0</accession>
<dbReference type="InterPro" id="IPR038549">
    <property type="entry name" value="SeBP-like_sf"/>
</dbReference>
<evidence type="ECO:0000313" key="5">
    <source>
        <dbReference type="Proteomes" id="UP000522365"/>
    </source>
</evidence>
<comment type="caution">
    <text evidence="1">The sequence shown here is derived from an EMBL/GenBank/DDBJ whole genome shotgun (WGS) entry which is preliminary data.</text>
</comment>
<dbReference type="Proteomes" id="UP000522365">
    <property type="component" value="Unassembled WGS sequence"/>
</dbReference>
<evidence type="ECO:0000313" key="2">
    <source>
        <dbReference type="EMBL" id="MBA2852492.1"/>
    </source>
</evidence>
<dbReference type="Proteomes" id="UP000571751">
    <property type="component" value="Unassembled WGS sequence"/>
</dbReference>
<dbReference type="Proteomes" id="UP000563838">
    <property type="component" value="Unassembled WGS sequence"/>
</dbReference>
<evidence type="ECO:0000313" key="6">
    <source>
        <dbReference type="Proteomes" id="UP000536195"/>
    </source>
</evidence>
<dbReference type="RefSeq" id="WP_309501011.1">
    <property type="nucleotide sequence ID" value="NZ_JACDUI010000001.1"/>
</dbReference>
<organism evidence="1 7">
    <name type="scientific">Methanococcus maripaludis</name>
    <name type="common">Methanococcus deltae</name>
    <dbReference type="NCBI Taxonomy" id="39152"/>
    <lineage>
        <taxon>Archaea</taxon>
        <taxon>Methanobacteriati</taxon>
        <taxon>Methanobacteriota</taxon>
        <taxon>Methanomada group</taxon>
        <taxon>Methanococci</taxon>
        <taxon>Methanococcales</taxon>
        <taxon>Methanococcaceae</taxon>
        <taxon>Methanococcus</taxon>
    </lineage>
</organism>
<dbReference type="EMBL" id="JACDUK010000001">
    <property type="protein sequence ID" value="MBA2852492.1"/>
    <property type="molecule type" value="Genomic_DNA"/>
</dbReference>
<dbReference type="NCBIfam" id="TIGR03884">
    <property type="entry name" value="sel_bind_Methan"/>
    <property type="match status" value="1"/>
</dbReference>
<dbReference type="EMBL" id="JACDUP010000001">
    <property type="protein sequence ID" value="MBA2868270.1"/>
    <property type="molecule type" value="Genomic_DNA"/>
</dbReference>
<sequence length="91" mass="9737">MGRTYIRGVLMVFEGKFIITTADDIPGLGLYYMGIVSAESDNVDAIIEALKEKVLAKGGMGLIAFRIAHADGKYLGYGTAVKADEGQFTMA</sequence>
<reference evidence="5 7" key="1">
    <citation type="submission" date="2020-07" db="EMBL/GenBank/DDBJ databases">
        <title>Genomic Encyclopedia of Type Strains, Phase IV (KMG-V): Genome sequencing to study the core and pangenomes of soil and plant-associated prokaryotes.</title>
        <authorList>
            <person name="Whitman W."/>
        </authorList>
    </citation>
    <scope>NUCLEOTIDE SEQUENCE [LARGE SCALE GENOMIC DNA]</scope>
    <source>
        <strain evidence="1 7">A4</strain>
        <strain evidence="4 6">C11</strain>
        <strain evidence="3 8">C14</strain>
        <strain evidence="2 5">S1</strain>
    </source>
</reference>
<evidence type="ECO:0000313" key="8">
    <source>
        <dbReference type="Proteomes" id="UP000571751"/>
    </source>
</evidence>
<dbReference type="Proteomes" id="UP000536195">
    <property type="component" value="Unassembled WGS sequence"/>
</dbReference>
<name>A0A7J9NGG0_METMI</name>